<dbReference type="InterPro" id="IPR013783">
    <property type="entry name" value="Ig-like_fold"/>
</dbReference>
<feature type="region of interest" description="Disordered" evidence="1">
    <location>
        <begin position="507"/>
        <end position="539"/>
    </location>
</feature>
<sequence>GQASLPSPRNVRVRALNTNFTLLWERGDSRPGVTFSAQFRWPELEDTGWQELPGCQAVAGTGCDISSAISEYYDVHHVRVRAQAGPLVSPWSEVLEMVPEYVAQIGPPGLELQSTNGVIKVMVSPPEANQREKIWMNDLLFKYNLVFWENSSHAQLQSKNIFPVYTIDDLAPDTTYCFKVQANLPMEGKQGLFSPTSCVKTTQKVNDLLCATNLSVLALNMKFRLLWNAQGNQDVNYNVQYLFAYFKSLNGDYSDKWLSVPGCENITSTWCNFSSIITLTGFYYLRVQAREGHNKSCFSREVKVEPLKTNEIGPPGVRLDLSDTLLHILISPPGGPENEVMRDDYDLSYRILYWKNSPDMEEEVKQKEVKQTIATVPDVSPSSLYCVKVQAFSVLYNKSSAYSQQECILTPAATPLPLIIFGIFMGALLFVLLVASPLVFVLYQAYNKIKYVFFPSCQPPLNIEGFGAQPFSSPYLSPAEESVENCCVIESMVTEEGNQIVFTDYKHSKQSSRDSGNYSNDDNTSGSKGSKETLEKEIV</sequence>
<accession>A0A7L0YUB4</accession>
<dbReference type="GO" id="GO:0004905">
    <property type="term" value="F:type I interferon receptor activity"/>
    <property type="evidence" value="ECO:0007669"/>
    <property type="project" value="TreeGrafter"/>
</dbReference>
<feature type="non-terminal residue" evidence="4">
    <location>
        <position position="1"/>
    </location>
</feature>
<dbReference type="AlphaFoldDB" id="A0A7L0YUB4"/>
<feature type="domain" description="Fibronectin type-III" evidence="3">
    <location>
        <begin position="311"/>
        <end position="413"/>
    </location>
</feature>
<dbReference type="PANTHER" id="PTHR20859">
    <property type="entry name" value="INTERFERON/INTERLEUKIN RECEPTOR"/>
    <property type="match status" value="1"/>
</dbReference>
<dbReference type="InterPro" id="IPR015373">
    <property type="entry name" value="Interferon/interleukin_rcp_dom"/>
</dbReference>
<evidence type="ECO:0000259" key="3">
    <source>
        <dbReference type="PROSITE" id="PS50853"/>
    </source>
</evidence>
<feature type="compositionally biased region" description="Basic and acidic residues" evidence="1">
    <location>
        <begin position="529"/>
        <end position="539"/>
    </location>
</feature>
<dbReference type="PANTHER" id="PTHR20859:SF54">
    <property type="entry name" value="INTERFERON ALPHA_BETA RECEPTOR 1"/>
    <property type="match status" value="1"/>
</dbReference>
<feature type="transmembrane region" description="Helical" evidence="2">
    <location>
        <begin position="418"/>
        <end position="443"/>
    </location>
</feature>
<dbReference type="InterPro" id="IPR036116">
    <property type="entry name" value="FN3_sf"/>
</dbReference>
<dbReference type="PROSITE" id="PS50853">
    <property type="entry name" value="FN3"/>
    <property type="match status" value="2"/>
</dbReference>
<gene>
    <name evidence="4" type="primary">Ifnar1</name>
    <name evidence="4" type="ORF">PLONIG_R14647</name>
</gene>
<dbReference type="Proteomes" id="UP000539920">
    <property type="component" value="Unassembled WGS sequence"/>
</dbReference>
<dbReference type="InterPro" id="IPR003961">
    <property type="entry name" value="FN3_dom"/>
</dbReference>
<evidence type="ECO:0000256" key="1">
    <source>
        <dbReference type="SAM" id="MobiDB-lite"/>
    </source>
</evidence>
<evidence type="ECO:0000313" key="4">
    <source>
        <dbReference type="EMBL" id="NXM19711.1"/>
    </source>
</evidence>
<dbReference type="GO" id="GO:0005886">
    <property type="term" value="C:plasma membrane"/>
    <property type="evidence" value="ECO:0007669"/>
    <property type="project" value="TreeGrafter"/>
</dbReference>
<dbReference type="EMBL" id="VXBC01009721">
    <property type="protein sequence ID" value="NXM19711.1"/>
    <property type="molecule type" value="Genomic_DNA"/>
</dbReference>
<dbReference type="Gene3D" id="2.60.40.10">
    <property type="entry name" value="Immunoglobulins"/>
    <property type="match status" value="4"/>
</dbReference>
<evidence type="ECO:0000256" key="2">
    <source>
        <dbReference type="SAM" id="Phobius"/>
    </source>
</evidence>
<dbReference type="SMART" id="SM00060">
    <property type="entry name" value="FN3"/>
    <property type="match status" value="2"/>
</dbReference>
<dbReference type="Pfam" id="PF09294">
    <property type="entry name" value="Interfer-bind"/>
    <property type="match status" value="2"/>
</dbReference>
<evidence type="ECO:0000313" key="5">
    <source>
        <dbReference type="Proteomes" id="UP000539920"/>
    </source>
</evidence>
<protein>
    <submittedName>
        <fullName evidence="4">INAR1 protein</fullName>
    </submittedName>
</protein>
<keyword evidence="2" id="KW-0472">Membrane</keyword>
<reference evidence="4 5" key="1">
    <citation type="submission" date="2019-09" db="EMBL/GenBank/DDBJ databases">
        <title>Bird 10,000 Genomes (B10K) Project - Family phase.</title>
        <authorList>
            <person name="Zhang G."/>
        </authorList>
    </citation>
    <scope>NUCLEOTIDE SEQUENCE [LARGE SCALE GENOMIC DNA]</scope>
    <source>
        <strain evidence="4">B10K-DU-001-79</strain>
        <tissue evidence="4">Muscle</tissue>
    </source>
</reference>
<comment type="caution">
    <text evidence="4">The sequence shown here is derived from an EMBL/GenBank/DDBJ whole genome shotgun (WGS) entry which is preliminary data.</text>
</comment>
<feature type="compositionally biased region" description="Polar residues" evidence="1">
    <location>
        <begin position="513"/>
        <end position="528"/>
    </location>
</feature>
<keyword evidence="2" id="KW-1133">Transmembrane helix</keyword>
<organism evidence="4 5">
    <name type="scientific">Ploceus nigricollis</name>
    <dbReference type="NCBI Taxonomy" id="441696"/>
    <lineage>
        <taxon>Eukaryota</taxon>
        <taxon>Metazoa</taxon>
        <taxon>Chordata</taxon>
        <taxon>Craniata</taxon>
        <taxon>Vertebrata</taxon>
        <taxon>Euteleostomi</taxon>
        <taxon>Archelosauria</taxon>
        <taxon>Archosauria</taxon>
        <taxon>Dinosauria</taxon>
        <taxon>Saurischia</taxon>
        <taxon>Theropoda</taxon>
        <taxon>Coelurosauria</taxon>
        <taxon>Aves</taxon>
        <taxon>Neognathae</taxon>
        <taxon>Neoaves</taxon>
        <taxon>Telluraves</taxon>
        <taxon>Australaves</taxon>
        <taxon>Passeriformes</taxon>
        <taxon>Passeroidea</taxon>
        <taxon>Ploceidae</taxon>
        <taxon>Ploceinae</taxon>
        <taxon>Ploceus</taxon>
    </lineage>
</organism>
<dbReference type="CDD" id="cd00063">
    <property type="entry name" value="FN3"/>
    <property type="match status" value="1"/>
</dbReference>
<dbReference type="SUPFAM" id="SSF49265">
    <property type="entry name" value="Fibronectin type III"/>
    <property type="match status" value="4"/>
</dbReference>
<feature type="non-terminal residue" evidence="4">
    <location>
        <position position="539"/>
    </location>
</feature>
<dbReference type="FunFam" id="2.60.40.10:FF:000842">
    <property type="entry name" value="Interferon receptor 1 isoform 4"/>
    <property type="match status" value="1"/>
</dbReference>
<name>A0A7L0YUB4_9PASE</name>
<feature type="domain" description="Fibronectin type-III" evidence="3">
    <location>
        <begin position="104"/>
        <end position="204"/>
    </location>
</feature>
<proteinExistence type="predicted"/>
<dbReference type="InterPro" id="IPR050650">
    <property type="entry name" value="Type-II_Cytokine-TF_Rcpt"/>
</dbReference>
<keyword evidence="2" id="KW-0812">Transmembrane</keyword>
<keyword evidence="5" id="KW-1185">Reference proteome</keyword>
<dbReference type="Pfam" id="PF01108">
    <property type="entry name" value="Tissue_fac"/>
    <property type="match status" value="1"/>
</dbReference>